<organism evidence="2 3">
    <name type="scientific">Vanilla planifolia</name>
    <name type="common">Vanilla</name>
    <dbReference type="NCBI Taxonomy" id="51239"/>
    <lineage>
        <taxon>Eukaryota</taxon>
        <taxon>Viridiplantae</taxon>
        <taxon>Streptophyta</taxon>
        <taxon>Embryophyta</taxon>
        <taxon>Tracheophyta</taxon>
        <taxon>Spermatophyta</taxon>
        <taxon>Magnoliopsida</taxon>
        <taxon>Liliopsida</taxon>
        <taxon>Asparagales</taxon>
        <taxon>Orchidaceae</taxon>
        <taxon>Vanilloideae</taxon>
        <taxon>Vanilleae</taxon>
        <taxon>Vanilla</taxon>
    </lineage>
</organism>
<dbReference type="OrthoDB" id="17102at2759"/>
<protein>
    <submittedName>
        <fullName evidence="2">Uncharacterized protein</fullName>
    </submittedName>
</protein>
<proteinExistence type="predicted"/>
<feature type="region of interest" description="Disordered" evidence="1">
    <location>
        <begin position="78"/>
        <end position="101"/>
    </location>
</feature>
<dbReference type="Proteomes" id="UP000636800">
    <property type="component" value="Chromosome 10"/>
</dbReference>
<gene>
    <name evidence="2" type="ORF">HPP92_020497</name>
</gene>
<accession>A0A835Q494</accession>
<evidence type="ECO:0000313" key="3">
    <source>
        <dbReference type="Proteomes" id="UP000636800"/>
    </source>
</evidence>
<reference evidence="2 3" key="1">
    <citation type="journal article" date="2020" name="Nat. Food">
        <title>A phased Vanilla planifolia genome enables genetic improvement of flavour and production.</title>
        <authorList>
            <person name="Hasing T."/>
            <person name="Tang H."/>
            <person name="Brym M."/>
            <person name="Khazi F."/>
            <person name="Huang T."/>
            <person name="Chambers A.H."/>
        </authorList>
    </citation>
    <scope>NUCLEOTIDE SEQUENCE [LARGE SCALE GENOMIC DNA]</scope>
    <source>
        <tissue evidence="2">Leaf</tissue>
    </source>
</reference>
<evidence type="ECO:0000256" key="1">
    <source>
        <dbReference type="SAM" id="MobiDB-lite"/>
    </source>
</evidence>
<evidence type="ECO:0000313" key="2">
    <source>
        <dbReference type="EMBL" id="KAG0464428.1"/>
    </source>
</evidence>
<sequence>MKMTNECNIADEVGFEQGREEIQWSGRRALTPTPELDGANWLYDWLFERLLILNPSQVSVSMSSGPLPPAVVNQPLAAEGVRGSSSSEWEDSAPGGLVVSM</sequence>
<keyword evidence="3" id="KW-1185">Reference proteome</keyword>
<dbReference type="AlphaFoldDB" id="A0A835Q494"/>
<name>A0A835Q494_VANPL</name>
<dbReference type="EMBL" id="JADCNL010000010">
    <property type="protein sequence ID" value="KAG0464428.1"/>
    <property type="molecule type" value="Genomic_DNA"/>
</dbReference>
<comment type="caution">
    <text evidence="2">The sequence shown here is derived from an EMBL/GenBank/DDBJ whole genome shotgun (WGS) entry which is preliminary data.</text>
</comment>